<dbReference type="InterPro" id="IPR023214">
    <property type="entry name" value="HAD_sf"/>
</dbReference>
<dbReference type="GO" id="GO:0016787">
    <property type="term" value="F:hydrolase activity"/>
    <property type="evidence" value="ECO:0007669"/>
    <property type="project" value="UniProtKB-KW"/>
</dbReference>
<protein>
    <recommendedName>
        <fullName evidence="1">Acid sugar phosphatase</fullName>
        <ecNumber evidence="1">3.1.3.-</ecNumber>
    </recommendedName>
</protein>
<dbReference type="EC" id="3.1.3.-" evidence="1"/>
<dbReference type="RefSeq" id="WP_232189557.1">
    <property type="nucleotide sequence ID" value="NZ_JAIOAP010000021.1"/>
</dbReference>
<dbReference type="Gene3D" id="3.40.50.1000">
    <property type="entry name" value="HAD superfamily/HAD-like"/>
    <property type="match status" value="2"/>
</dbReference>
<comment type="function">
    <text evidence="1">Catalyzes the dephosphorylation of 2-6 carbon acid sugars in vitro.</text>
</comment>
<keyword evidence="3" id="KW-1185">Reference proteome</keyword>
<evidence type="ECO:0000313" key="2">
    <source>
        <dbReference type="EMBL" id="MEQ4486647.1"/>
    </source>
</evidence>
<evidence type="ECO:0000256" key="1">
    <source>
        <dbReference type="PIRNR" id="PIRNR000915"/>
    </source>
</evidence>
<dbReference type="PANTHER" id="PTHR19288">
    <property type="entry name" value="4-NITROPHENYLPHOSPHATASE-RELATED"/>
    <property type="match status" value="1"/>
</dbReference>
<dbReference type="SUPFAM" id="SSF56784">
    <property type="entry name" value="HAD-like"/>
    <property type="match status" value="1"/>
</dbReference>
<accession>A0ABV1L3R4</accession>
<dbReference type="NCBIfam" id="TIGR01460">
    <property type="entry name" value="HAD-SF-IIA"/>
    <property type="match status" value="1"/>
</dbReference>
<dbReference type="Pfam" id="PF13242">
    <property type="entry name" value="Hydrolase_like"/>
    <property type="match status" value="1"/>
</dbReference>
<keyword evidence="2" id="KW-0378">Hydrolase</keyword>
<evidence type="ECO:0000313" key="3">
    <source>
        <dbReference type="Proteomes" id="UP001493487"/>
    </source>
</evidence>
<keyword evidence="1" id="KW-0460">Magnesium</keyword>
<dbReference type="PANTHER" id="PTHR19288:SF46">
    <property type="entry name" value="HALOACID DEHALOGENASE-LIKE HYDROLASE DOMAIN-CONTAINING PROTEIN 2"/>
    <property type="match status" value="1"/>
</dbReference>
<dbReference type="EMBL" id="JASKHM010000023">
    <property type="protein sequence ID" value="MEQ4486647.1"/>
    <property type="molecule type" value="Genomic_DNA"/>
</dbReference>
<reference evidence="2 3" key="1">
    <citation type="journal article" date="2023" name="Genome Announc.">
        <title>Pan-Genome Analyses of the Genus Cohnella and Proposal of the Novel Species Cohnella silvisoli sp. nov., Isolated from Forest Soil.</title>
        <authorList>
            <person name="Wang C."/>
            <person name="Mao L."/>
            <person name="Bao G."/>
            <person name="Zhu H."/>
        </authorList>
    </citation>
    <scope>NUCLEOTIDE SEQUENCE [LARGE SCALE GENOMIC DNA]</scope>
    <source>
        <strain evidence="2 3">NL03-T5-1</strain>
    </source>
</reference>
<sequence length="268" mass="29295">MLLDKVDGFIIDLDGTVYRGKQPIEGARETIQYLRASGKKIVFLTNRGNYSRRMCRDKLNDMGIAVSDDEIVLSSTVTAAYLRRIDPECKAWPFGDEGLKEELSLAGVHIADRPEEADWLVITLFENLTYADLNRAFRAVRHGARIIATNDDRTFPGDDGDSIDVAGMIGAIVNATGQSVSIVIGKPSPFMSDAALQSLRLPPERCLVIGDSMASDIQLGKSSGMRTALVLSGSTTREQVEAAADKPDWIWESLSELISLLEGVKTKC</sequence>
<comment type="caution">
    <text evidence="2">The sequence shown here is derived from an EMBL/GenBank/DDBJ whole genome shotgun (WGS) entry which is preliminary data.</text>
</comment>
<dbReference type="Pfam" id="PF13344">
    <property type="entry name" value="Hydrolase_6"/>
    <property type="match status" value="1"/>
</dbReference>
<dbReference type="PIRSF" id="PIRSF000915">
    <property type="entry name" value="PGP-type_phosphatase"/>
    <property type="match status" value="1"/>
</dbReference>
<comment type="similarity">
    <text evidence="1">Belongs to the HAD-like hydrolase superfamily. NagD family.</text>
</comment>
<organism evidence="2 3">
    <name type="scientific">Cohnella silvisoli</name>
    <dbReference type="NCBI Taxonomy" id="2873699"/>
    <lineage>
        <taxon>Bacteria</taxon>
        <taxon>Bacillati</taxon>
        <taxon>Bacillota</taxon>
        <taxon>Bacilli</taxon>
        <taxon>Bacillales</taxon>
        <taxon>Paenibacillaceae</taxon>
        <taxon>Cohnella</taxon>
    </lineage>
</organism>
<gene>
    <name evidence="2" type="ORF">QJS35_30155</name>
</gene>
<comment type="cofactor">
    <cofactor evidence="1">
        <name>Mg(2+)</name>
        <dbReference type="ChEBI" id="CHEBI:18420"/>
    </cofactor>
</comment>
<dbReference type="InterPro" id="IPR006357">
    <property type="entry name" value="HAD-SF_hydro_IIA"/>
</dbReference>
<name>A0ABV1L3R4_9BACL</name>
<keyword evidence="1" id="KW-0479">Metal-binding</keyword>
<dbReference type="Proteomes" id="UP001493487">
    <property type="component" value="Unassembled WGS sequence"/>
</dbReference>
<dbReference type="InterPro" id="IPR036412">
    <property type="entry name" value="HAD-like_sf"/>
</dbReference>
<proteinExistence type="inferred from homology"/>